<name>A0A915PK51_9BILA</name>
<feature type="domain" description="Integrator complex subunit 1 INTS2-binding" evidence="4">
    <location>
        <begin position="1049"/>
        <end position="1239"/>
    </location>
</feature>
<evidence type="ECO:0000313" key="6">
    <source>
        <dbReference type="WBParaSite" id="sdigi.contig217.g6256.t1"/>
    </source>
</evidence>
<evidence type="ECO:0000259" key="2">
    <source>
        <dbReference type="Pfam" id="PF12432"/>
    </source>
</evidence>
<reference evidence="6" key="1">
    <citation type="submission" date="2022-11" db="UniProtKB">
        <authorList>
            <consortium name="WormBaseParasite"/>
        </authorList>
    </citation>
    <scope>IDENTIFICATION</scope>
</reference>
<dbReference type="Pfam" id="PF22927">
    <property type="entry name" value="INT1_R3"/>
    <property type="match status" value="1"/>
</dbReference>
<feature type="domain" description="Integrator complex subunit 1 R3" evidence="3">
    <location>
        <begin position="1622"/>
        <end position="1719"/>
    </location>
</feature>
<proteinExistence type="predicted"/>
<dbReference type="Pfam" id="PF22929">
    <property type="entry name" value="INTS1_INTS2-bd"/>
    <property type="match status" value="1"/>
</dbReference>
<dbReference type="GO" id="GO:0034474">
    <property type="term" value="P:U2 snRNA 3'-end processing"/>
    <property type="evidence" value="ECO:0007669"/>
    <property type="project" value="InterPro"/>
</dbReference>
<dbReference type="PANTHER" id="PTHR21224:SF1">
    <property type="entry name" value="INTEGRATOR COMPLEX SUBUNIT 1"/>
    <property type="match status" value="1"/>
</dbReference>
<feature type="domain" description="Integrator complex subunit 1 RPB2-binding" evidence="2">
    <location>
        <begin position="274"/>
        <end position="423"/>
    </location>
</feature>
<evidence type="ECO:0000313" key="5">
    <source>
        <dbReference type="Proteomes" id="UP000887581"/>
    </source>
</evidence>
<dbReference type="InterPro" id="IPR053964">
    <property type="entry name" value="INT1_R3"/>
</dbReference>
<dbReference type="InterPro" id="IPR022145">
    <property type="entry name" value="INTS1_RPB2-bd"/>
</dbReference>
<dbReference type="PANTHER" id="PTHR21224">
    <property type="entry name" value="INTEGRATOR COMPLEX SUBUNIT 1"/>
    <property type="match status" value="1"/>
</dbReference>
<dbReference type="WBParaSite" id="sdigi.contig217.g6256.t1">
    <property type="protein sequence ID" value="sdigi.contig217.g6256.t1"/>
    <property type="gene ID" value="sdigi.contig217.g6256"/>
</dbReference>
<keyword evidence="5" id="KW-1185">Reference proteome</keyword>
<evidence type="ECO:0000259" key="3">
    <source>
        <dbReference type="Pfam" id="PF22927"/>
    </source>
</evidence>
<evidence type="ECO:0000256" key="1">
    <source>
        <dbReference type="SAM" id="MobiDB-lite"/>
    </source>
</evidence>
<protein>
    <submittedName>
        <fullName evidence="6">DUF3677 domain-containing protein</fullName>
    </submittedName>
</protein>
<dbReference type="Proteomes" id="UP000887581">
    <property type="component" value="Unplaced"/>
</dbReference>
<sequence>MSKQGHKTRANLPAGGFLAIGRDVPSTSDTNRPKPQANKRELPQLSSGVLKKPRLDFTGKIVSSTPSTNPTKRTEVDDSKWRSFCAEVQIEPKQLLALLESAKEKQKPQKAARLICAAIREMIDHRKETGNWAEEPILCSAIMLFIKMNASFLLPSEELIEVLCSLLSTNFPTSSPGSVMAPLLLSKLLMETTDWNWRLVEIFIDDSLHERQWADRSSADGLVGNIMTAFNTRIPHESMYTTCDLNYPERYRNMVAIDRFGKVLDKEQRIDVFVMQMRDICERKGESAPRNLLKTMSTCAGNGSIRLLAARKMDSWLLNGKLQRYAMELLLWIASNIGRNELTEEDSETLSALLKLRALKSKQINTLFNVALKEILSNDKEMICAIAKLLLSNEFSANRFPYNMTMIQSLFSFDNRSASKVIAREIAQMLAAKEEYLRISRTFLREFVRSLLRMDFDFALFTSHLFSAATEDFSAFSVPAFFFKSLVDFCVMLPFLAVTPTVREASQCRRNANGNLTQTHIDALQKFYVDLRNFFEICTHFFYKHYEFCTDNRLFVYSYYRVLYLAPADYYASVDQWPIEADVTQYMRVISDVPISEQLLRTILDAGSDPSVPIDAADTVDVIENLTKRASLSSTLTGGSMVPLSSCALLETLFKITEYRPPPTFNIQEEDLPSLAVRTLYWKGWLISLIWASLNTDTLVKEVYYKYPNLKLIMQIVLTWDYSFPPMASMGDRACAEKLIEDDEKAAYEEKVAIKALEARLAGMEVSDSDSKLLNKLCSLDIIGVCRRPPDNILRDLEKLNEDLDLSRLLSECRDPDLLADIVRSQGSSKALPSIMNLVESNSNAIAHLPLECICELFLHYVAFSSSSVGSITLCTEKLNAMRQRLCNAITSPTATRASVLETLEYLAAHLAAHSLSERSAAAHSLLLLLEPETSIQVLPVTANAAPAGSLHKVAYFSELKVPYLFFFPPQLPPSNLCTVIPSLRSGNQYESFVGLFDISFRICRFEEFTFGEFSSAVFYHTLIASNGPVAHYISNMVERLKGGAEADIIRINAISFYERYFKEVEQNEAEWTEELEALLPREVKKVTVCIEKPNMKESSLTMISTAVSGMLQLLCNQWKEKDKLATRVLMDLWFPASGRRPKVLNADGVVLLPTWLKLQMLCTEDDRIIRVAMDDMKMNDALKFVQSFALTSYSCTKLLAILDADETPLEGDLLIEAQKASVFVRGYKLRNAKGGEKFLNRVCEAKNLQASVKIEVDESDVYIKLNQAPTMFDTDDIADVKRVSFGRLNVKEVISCIEQAVQENSEPEKWSSVIFELSNNMECSRAVISLLKAKPNILYNTTVAIPLLISLVISRNRDTSLISDFDSLLNSVINKPCLHLPESIRRILYSRGGEYAIETESPRSPNYDTYDPESILMRLANSVGMDDMQSRLMERFLDICPEIVPHKDDGGLGNKSHTILEILFSSKAPTLQYIISLLPTACSSTTLGKIIVYLLDSYRSQFVNISVMQTVISAFHTSKTYTLSKKQYSVFIQYALAEMEHHPNDVIKLLMKFLENNVNIRHDVILGLVAEISRVLTSPENIEKKRFAQQIADAFVKRFPDTRVKNDSIVVDSYRSICVQDRTVHNAIVELFSAAASSTNSMDLKISTLAQIAFCQPSVVLRHLPLLSACLASVAQLPARQLRTNSYQALLQFIPKLLLDLAPQSFEEAERLLNFLYCIGSTPLVGYFKFIAECWMRTNMGTIGSAFSGFFAMSASLLSRLETAETSCDRMALFDELRTTTAESPDRIAPFMHLIQNAFCDLVRTVPLPIRLTYELKQCFNSQYPEAKSRDVFGISENLLSVATIAANRWPSPDSVTDLSRAVTACANFRCADLEENSSSQSMK</sequence>
<evidence type="ECO:0000259" key="4">
    <source>
        <dbReference type="Pfam" id="PF22929"/>
    </source>
</evidence>
<dbReference type="InterPro" id="IPR053966">
    <property type="entry name" value="INTS1_INTS2-bd"/>
</dbReference>
<dbReference type="Pfam" id="PF12432">
    <property type="entry name" value="INTS1_RP2B-bd"/>
    <property type="match status" value="1"/>
</dbReference>
<organism evidence="5 6">
    <name type="scientific">Setaria digitata</name>
    <dbReference type="NCBI Taxonomy" id="48799"/>
    <lineage>
        <taxon>Eukaryota</taxon>
        <taxon>Metazoa</taxon>
        <taxon>Ecdysozoa</taxon>
        <taxon>Nematoda</taxon>
        <taxon>Chromadorea</taxon>
        <taxon>Rhabditida</taxon>
        <taxon>Spirurina</taxon>
        <taxon>Spiruromorpha</taxon>
        <taxon>Filarioidea</taxon>
        <taxon>Setariidae</taxon>
        <taxon>Setaria</taxon>
    </lineage>
</organism>
<dbReference type="GO" id="GO:0032039">
    <property type="term" value="C:integrator complex"/>
    <property type="evidence" value="ECO:0007669"/>
    <property type="project" value="InterPro"/>
</dbReference>
<dbReference type="InterPro" id="IPR038902">
    <property type="entry name" value="INTS1"/>
</dbReference>
<accession>A0A915PK51</accession>
<feature type="region of interest" description="Disordered" evidence="1">
    <location>
        <begin position="1"/>
        <end position="45"/>
    </location>
</feature>